<keyword evidence="1" id="KW-0812">Transmembrane</keyword>
<feature type="transmembrane region" description="Helical" evidence="1">
    <location>
        <begin position="107"/>
        <end position="125"/>
    </location>
</feature>
<gene>
    <name evidence="2" type="ORF">MF646_20415</name>
</gene>
<protein>
    <submittedName>
        <fullName evidence="2">DUF2254 domain-containing protein</fullName>
    </submittedName>
</protein>
<name>A0A9X2CW79_9BACI</name>
<sequence>MFYNLILKVKKNIWLLPSAYCLVASLLAMIVIWLDTVHGQKIETAIPPTLLISVDLAQNILGILAAALLTMIAITFSTIMVVLTTYSSQFSPRTLSDFVTNQVTMRVLGVYMGGFMYSILALLFMREDLEHEVMAGTVGVLISIVCLAFFAYFIHHVATSIQVNKLISELTRQTLKTSHERLKSKVKGQVVSLTNEKPDILLENYMVEEVKSRTFGYIQLIEYNHLYKLAKKHDLVIEIIPPIGTFVTTNKVLFNLYYKGKKPSENIHKFIELGNERTILQDVDFGIQKIVEVTLRALSPGINDPNTAIDGILHIGKLLGTACKHDGSYILYSDSKRVRVFSPKITIDELLYATFYQICHFGRDDLSIMLATYEALIMIAEENDELIKKKIWEFSRYLYKSFNKEVCQELDLQYLNEKIADLREITVGYKD</sequence>
<comment type="caution">
    <text evidence="2">The sequence shown here is derived from an EMBL/GenBank/DDBJ whole genome shotgun (WGS) entry which is preliminary data.</text>
</comment>
<proteinExistence type="predicted"/>
<feature type="transmembrane region" description="Helical" evidence="1">
    <location>
        <begin position="137"/>
        <end position="155"/>
    </location>
</feature>
<evidence type="ECO:0000313" key="3">
    <source>
        <dbReference type="Proteomes" id="UP001139150"/>
    </source>
</evidence>
<organism evidence="2 3">
    <name type="scientific">Halalkalibacter alkaliphilus</name>
    <dbReference type="NCBI Taxonomy" id="2917993"/>
    <lineage>
        <taxon>Bacteria</taxon>
        <taxon>Bacillati</taxon>
        <taxon>Bacillota</taxon>
        <taxon>Bacilli</taxon>
        <taxon>Bacillales</taxon>
        <taxon>Bacillaceae</taxon>
        <taxon>Halalkalibacter</taxon>
    </lineage>
</organism>
<dbReference type="RefSeq" id="WP_250098346.1">
    <property type="nucleotide sequence ID" value="NZ_JAKRYL010000030.1"/>
</dbReference>
<feature type="transmembrane region" description="Helical" evidence="1">
    <location>
        <begin position="60"/>
        <end position="86"/>
    </location>
</feature>
<accession>A0A9X2CW79</accession>
<keyword evidence="1" id="KW-0472">Membrane</keyword>
<evidence type="ECO:0000313" key="2">
    <source>
        <dbReference type="EMBL" id="MCL7749486.1"/>
    </source>
</evidence>
<evidence type="ECO:0000256" key="1">
    <source>
        <dbReference type="SAM" id="Phobius"/>
    </source>
</evidence>
<reference evidence="2" key="1">
    <citation type="submission" date="2022-02" db="EMBL/GenBank/DDBJ databases">
        <title>Halalkalibacter sp. nov. isolated from Lonar Lake, India.</title>
        <authorList>
            <person name="Joshi A."/>
            <person name="Thite S."/>
            <person name="Lodha T."/>
        </authorList>
    </citation>
    <scope>NUCLEOTIDE SEQUENCE</scope>
    <source>
        <strain evidence="2">MEB205</strain>
    </source>
</reference>
<keyword evidence="1" id="KW-1133">Transmembrane helix</keyword>
<dbReference type="Proteomes" id="UP001139150">
    <property type="component" value="Unassembled WGS sequence"/>
</dbReference>
<dbReference type="EMBL" id="JAKRYL010000030">
    <property type="protein sequence ID" value="MCL7749486.1"/>
    <property type="molecule type" value="Genomic_DNA"/>
</dbReference>
<dbReference type="Pfam" id="PF10011">
    <property type="entry name" value="DUF2254"/>
    <property type="match status" value="1"/>
</dbReference>
<dbReference type="AlphaFoldDB" id="A0A9X2CW79"/>
<keyword evidence="3" id="KW-1185">Reference proteome</keyword>
<dbReference type="InterPro" id="IPR018723">
    <property type="entry name" value="DUF2254_membrane"/>
</dbReference>
<feature type="transmembrane region" description="Helical" evidence="1">
    <location>
        <begin position="12"/>
        <end position="34"/>
    </location>
</feature>